<name>A0A392RYG8_9FABA</name>
<evidence type="ECO:0000313" key="3">
    <source>
        <dbReference type="Proteomes" id="UP000265520"/>
    </source>
</evidence>
<feature type="region of interest" description="Disordered" evidence="1">
    <location>
        <begin position="1"/>
        <end position="42"/>
    </location>
</feature>
<dbReference type="EMBL" id="LXQA010294903">
    <property type="protein sequence ID" value="MCI41671.1"/>
    <property type="molecule type" value="Genomic_DNA"/>
</dbReference>
<protein>
    <submittedName>
        <fullName evidence="2">Uncharacterized protein</fullName>
    </submittedName>
</protein>
<accession>A0A392RYG8</accession>
<organism evidence="2 3">
    <name type="scientific">Trifolium medium</name>
    <dbReference type="NCBI Taxonomy" id="97028"/>
    <lineage>
        <taxon>Eukaryota</taxon>
        <taxon>Viridiplantae</taxon>
        <taxon>Streptophyta</taxon>
        <taxon>Embryophyta</taxon>
        <taxon>Tracheophyta</taxon>
        <taxon>Spermatophyta</taxon>
        <taxon>Magnoliopsida</taxon>
        <taxon>eudicotyledons</taxon>
        <taxon>Gunneridae</taxon>
        <taxon>Pentapetalae</taxon>
        <taxon>rosids</taxon>
        <taxon>fabids</taxon>
        <taxon>Fabales</taxon>
        <taxon>Fabaceae</taxon>
        <taxon>Papilionoideae</taxon>
        <taxon>50 kb inversion clade</taxon>
        <taxon>NPAAA clade</taxon>
        <taxon>Hologalegina</taxon>
        <taxon>IRL clade</taxon>
        <taxon>Trifolieae</taxon>
        <taxon>Trifolium</taxon>
    </lineage>
</organism>
<reference evidence="2 3" key="1">
    <citation type="journal article" date="2018" name="Front. Plant Sci.">
        <title>Red Clover (Trifolium pratense) and Zigzag Clover (T. medium) - A Picture of Genomic Similarities and Differences.</title>
        <authorList>
            <person name="Dluhosova J."/>
            <person name="Istvanek J."/>
            <person name="Nedelnik J."/>
            <person name="Repkova J."/>
        </authorList>
    </citation>
    <scope>NUCLEOTIDE SEQUENCE [LARGE SCALE GENOMIC DNA]</scope>
    <source>
        <strain evidence="3">cv. 10/8</strain>
        <tissue evidence="2">Leaf</tissue>
    </source>
</reference>
<evidence type="ECO:0000313" key="2">
    <source>
        <dbReference type="EMBL" id="MCI41671.1"/>
    </source>
</evidence>
<evidence type="ECO:0000256" key="1">
    <source>
        <dbReference type="SAM" id="MobiDB-lite"/>
    </source>
</evidence>
<comment type="caution">
    <text evidence="2">The sequence shown here is derived from an EMBL/GenBank/DDBJ whole genome shotgun (WGS) entry which is preliminary data.</text>
</comment>
<keyword evidence="3" id="KW-1185">Reference proteome</keyword>
<dbReference type="AlphaFoldDB" id="A0A392RYG8"/>
<dbReference type="Proteomes" id="UP000265520">
    <property type="component" value="Unassembled WGS sequence"/>
</dbReference>
<sequence>MKIKRKDDVAVVEGGERRRRGGYRRSQNGKVKGRTRKVQDGSHAGSYNAEYFSESVTVQSCCNNYRTGHINGHS</sequence>
<proteinExistence type="predicted"/>